<keyword evidence="2" id="KW-0808">Transferase</keyword>
<dbReference type="EMBL" id="JAKUCV010007814">
    <property type="protein sequence ID" value="KAJ4821914.1"/>
    <property type="molecule type" value="Genomic_DNA"/>
</dbReference>
<reference evidence="5" key="1">
    <citation type="submission" date="2022-02" db="EMBL/GenBank/DDBJ databases">
        <authorList>
            <person name="Henning P.M."/>
            <person name="McCubbin A.G."/>
            <person name="Shore J.S."/>
        </authorList>
    </citation>
    <scope>NUCLEOTIDE SEQUENCE</scope>
    <source>
        <strain evidence="5">F60SS</strain>
        <tissue evidence="5">Leaves</tissue>
    </source>
</reference>
<evidence type="ECO:0000313" key="5">
    <source>
        <dbReference type="EMBL" id="KAJ4821914.1"/>
    </source>
</evidence>
<accession>A0A9Q0EY88</accession>
<dbReference type="AlphaFoldDB" id="A0A9Q0EY88"/>
<dbReference type="PANTHER" id="PTHR31009">
    <property type="entry name" value="S-ADENOSYL-L-METHIONINE:CARBOXYL METHYLTRANSFERASE FAMILY PROTEIN"/>
    <property type="match status" value="1"/>
</dbReference>
<dbReference type="Gene3D" id="1.10.1200.270">
    <property type="entry name" value="Methyltransferase, alpha-helical capping domain"/>
    <property type="match status" value="1"/>
</dbReference>
<dbReference type="Gene3D" id="3.40.50.150">
    <property type="entry name" value="Vaccinia Virus protein VP39"/>
    <property type="match status" value="1"/>
</dbReference>
<dbReference type="OrthoDB" id="1523883at2759"/>
<protein>
    <submittedName>
        <fullName evidence="5">Uncharacterized protein</fullName>
    </submittedName>
</protein>
<keyword evidence="1" id="KW-0489">Methyltransferase</keyword>
<evidence type="ECO:0000256" key="3">
    <source>
        <dbReference type="ARBA" id="ARBA00022723"/>
    </source>
</evidence>
<keyword evidence="6" id="KW-1185">Reference proteome</keyword>
<dbReference type="GO" id="GO:0032259">
    <property type="term" value="P:methylation"/>
    <property type="evidence" value="ECO:0007669"/>
    <property type="project" value="UniProtKB-KW"/>
</dbReference>
<sequence length="362" mass="40419">MASDTTIPVGYSMTGGDGPDSYYRNSIFQRAVMEDAMKMVNEGIQETLEFIDPNSLSIADFGCSVGPNTFIAMQHIIEAVGLKYDPSLEFQVFFNDHVNNDFNTLFRNIPFPPQVIFSAGVPGHFHTRVFPKASLHIGYSSYALQWLSRNPDGAADPNSPAWNKDSIYCSGHSPQVVKAYSAQFQRDLEQFLNARAQEIVGGGLLIFTVPGVPDGALCSQNYHGFCYDILGACLLDMVKEGLVSQEKVEAFNIPMYYTPVKELESFLGKNGDFRLERIYAIQSDTLEDLQRRINIEPTIPIVASSATSAVRAFMEEAIKKHVGEEIVDSVFERFTKKFSQNYCQLAEKQTLTNISVILKRKP</sequence>
<dbReference type="InterPro" id="IPR042086">
    <property type="entry name" value="MeTrfase_capping"/>
</dbReference>
<evidence type="ECO:0000313" key="6">
    <source>
        <dbReference type="Proteomes" id="UP001141552"/>
    </source>
</evidence>
<evidence type="ECO:0000256" key="2">
    <source>
        <dbReference type="ARBA" id="ARBA00022679"/>
    </source>
</evidence>
<reference evidence="5" key="2">
    <citation type="journal article" date="2023" name="Plants (Basel)">
        <title>Annotation of the Turnera subulata (Passifloraceae) Draft Genome Reveals the S-Locus Evolved after the Divergence of Turneroideae from Passifloroideae in a Stepwise Manner.</title>
        <authorList>
            <person name="Henning P.M."/>
            <person name="Roalson E.H."/>
            <person name="Mir W."/>
            <person name="McCubbin A.G."/>
            <person name="Shore J.S."/>
        </authorList>
    </citation>
    <scope>NUCLEOTIDE SEQUENCE</scope>
    <source>
        <strain evidence="5">F60SS</strain>
    </source>
</reference>
<gene>
    <name evidence="5" type="ORF">Tsubulata_017062</name>
</gene>
<name>A0A9Q0EY88_9ROSI</name>
<comment type="caution">
    <text evidence="5">The sequence shown here is derived from an EMBL/GenBank/DDBJ whole genome shotgun (WGS) entry which is preliminary data.</text>
</comment>
<evidence type="ECO:0000256" key="4">
    <source>
        <dbReference type="ARBA" id="ARBA00022842"/>
    </source>
</evidence>
<dbReference type="GO" id="GO:0008168">
    <property type="term" value="F:methyltransferase activity"/>
    <property type="evidence" value="ECO:0007669"/>
    <property type="project" value="UniProtKB-KW"/>
</dbReference>
<dbReference type="InterPro" id="IPR005299">
    <property type="entry name" value="MeTrfase_7"/>
</dbReference>
<dbReference type="GO" id="GO:0046872">
    <property type="term" value="F:metal ion binding"/>
    <property type="evidence" value="ECO:0007669"/>
    <property type="project" value="UniProtKB-KW"/>
</dbReference>
<keyword evidence="3" id="KW-0479">Metal-binding</keyword>
<evidence type="ECO:0000256" key="1">
    <source>
        <dbReference type="ARBA" id="ARBA00022603"/>
    </source>
</evidence>
<dbReference type="SUPFAM" id="SSF53335">
    <property type="entry name" value="S-adenosyl-L-methionine-dependent methyltransferases"/>
    <property type="match status" value="1"/>
</dbReference>
<organism evidence="5 6">
    <name type="scientific">Turnera subulata</name>
    <dbReference type="NCBI Taxonomy" id="218843"/>
    <lineage>
        <taxon>Eukaryota</taxon>
        <taxon>Viridiplantae</taxon>
        <taxon>Streptophyta</taxon>
        <taxon>Embryophyta</taxon>
        <taxon>Tracheophyta</taxon>
        <taxon>Spermatophyta</taxon>
        <taxon>Magnoliopsida</taxon>
        <taxon>eudicotyledons</taxon>
        <taxon>Gunneridae</taxon>
        <taxon>Pentapetalae</taxon>
        <taxon>rosids</taxon>
        <taxon>fabids</taxon>
        <taxon>Malpighiales</taxon>
        <taxon>Passifloraceae</taxon>
        <taxon>Turnera</taxon>
    </lineage>
</organism>
<dbReference type="Pfam" id="PF03492">
    <property type="entry name" value="Methyltransf_7"/>
    <property type="match status" value="1"/>
</dbReference>
<dbReference type="Proteomes" id="UP001141552">
    <property type="component" value="Unassembled WGS sequence"/>
</dbReference>
<dbReference type="InterPro" id="IPR029063">
    <property type="entry name" value="SAM-dependent_MTases_sf"/>
</dbReference>
<keyword evidence="4" id="KW-0460">Magnesium</keyword>
<proteinExistence type="predicted"/>